<dbReference type="Proteomes" id="UP000033673">
    <property type="component" value="Unassembled WGS sequence"/>
</dbReference>
<dbReference type="STRING" id="579748.TW81_00660"/>
<proteinExistence type="predicted"/>
<accession>A0A0F4NTG4</accession>
<dbReference type="AlphaFoldDB" id="A0A0F4NTG4"/>
<protein>
    <recommendedName>
        <fullName evidence="3">DUF3301 domain-containing protein</fullName>
    </recommendedName>
</protein>
<dbReference type="PATRIC" id="fig|579748.3.peg.134"/>
<dbReference type="RefSeq" id="WP_045953801.1">
    <property type="nucleotide sequence ID" value="NZ_JXXV01000003.1"/>
</dbReference>
<evidence type="ECO:0000313" key="2">
    <source>
        <dbReference type="Proteomes" id="UP000033673"/>
    </source>
</evidence>
<evidence type="ECO:0008006" key="3">
    <source>
        <dbReference type="Google" id="ProtNLM"/>
    </source>
</evidence>
<sequence length="99" mass="11433">MIHDLVAILALAIVCLIFWQQRRQAELAKSVALRKCKELDLQLLSVALKGHKLKTPDGVWRWHSIYQFEFSSLGDDCYQGRIVMQGFQLAKVDLPPHRM</sequence>
<reference evidence="1 2" key="1">
    <citation type="journal article" date="2015" name="BMC Genomics">
        <title>Genome mining reveals unlocked bioactive potential of marine Gram-negative bacteria.</title>
        <authorList>
            <person name="Machado H."/>
            <person name="Sonnenschein E.C."/>
            <person name="Melchiorsen J."/>
            <person name="Gram L."/>
        </authorList>
    </citation>
    <scope>NUCLEOTIDE SEQUENCE [LARGE SCALE GENOMIC DNA]</scope>
    <source>
        <strain evidence="1 2">S2757</strain>
    </source>
</reference>
<comment type="caution">
    <text evidence="1">The sequence shown here is derived from an EMBL/GenBank/DDBJ whole genome shotgun (WGS) entry which is preliminary data.</text>
</comment>
<keyword evidence="2" id="KW-1185">Reference proteome</keyword>
<evidence type="ECO:0000313" key="1">
    <source>
        <dbReference type="EMBL" id="KJY85381.1"/>
    </source>
</evidence>
<name>A0A0F4NTG4_9VIBR</name>
<dbReference type="EMBL" id="JXXV01000003">
    <property type="protein sequence ID" value="KJY85381.1"/>
    <property type="molecule type" value="Genomic_DNA"/>
</dbReference>
<dbReference type="Pfam" id="PF11743">
    <property type="entry name" value="DUF3301"/>
    <property type="match status" value="1"/>
</dbReference>
<dbReference type="InterPro" id="IPR021732">
    <property type="entry name" value="DUF3301"/>
</dbReference>
<organism evidence="1 2">
    <name type="scientific">Vibrio galatheae</name>
    <dbReference type="NCBI Taxonomy" id="579748"/>
    <lineage>
        <taxon>Bacteria</taxon>
        <taxon>Pseudomonadati</taxon>
        <taxon>Pseudomonadota</taxon>
        <taxon>Gammaproteobacteria</taxon>
        <taxon>Vibrionales</taxon>
        <taxon>Vibrionaceae</taxon>
        <taxon>Vibrio</taxon>
    </lineage>
</organism>
<dbReference type="OrthoDB" id="5959530at2"/>
<gene>
    <name evidence="1" type="ORF">TW81_00660</name>
</gene>